<comment type="caution">
    <text evidence="2">The sequence shown here is derived from an EMBL/GenBank/DDBJ whole genome shotgun (WGS) entry which is preliminary data.</text>
</comment>
<evidence type="ECO:0000313" key="3">
    <source>
        <dbReference type="Proteomes" id="UP001501521"/>
    </source>
</evidence>
<proteinExistence type="predicted"/>
<dbReference type="Proteomes" id="UP001501521">
    <property type="component" value="Unassembled WGS sequence"/>
</dbReference>
<accession>A0ABP9FNT4</accession>
<dbReference type="RefSeq" id="WP_345584472.1">
    <property type="nucleotide sequence ID" value="NZ_BAABLV010000063.1"/>
</dbReference>
<reference evidence="3" key="1">
    <citation type="journal article" date="2019" name="Int. J. Syst. Evol. Microbiol.">
        <title>The Global Catalogue of Microorganisms (GCM) 10K type strain sequencing project: providing services to taxonomists for standard genome sequencing and annotation.</title>
        <authorList>
            <consortium name="The Broad Institute Genomics Platform"/>
            <consortium name="The Broad Institute Genome Sequencing Center for Infectious Disease"/>
            <person name="Wu L."/>
            <person name="Ma J."/>
        </authorList>
    </citation>
    <scope>NUCLEOTIDE SEQUENCE [LARGE SCALE GENOMIC DNA]</scope>
    <source>
        <strain evidence="3">JCM 19125</strain>
    </source>
</reference>
<dbReference type="EMBL" id="BAABLV010000063">
    <property type="protein sequence ID" value="GAA4909409.1"/>
    <property type="molecule type" value="Genomic_DNA"/>
</dbReference>
<keyword evidence="1" id="KW-0472">Membrane</keyword>
<evidence type="ECO:0000313" key="2">
    <source>
        <dbReference type="EMBL" id="GAA4909409.1"/>
    </source>
</evidence>
<keyword evidence="1" id="KW-0812">Transmembrane</keyword>
<protein>
    <submittedName>
        <fullName evidence="2">Uncharacterized protein</fullName>
    </submittedName>
</protein>
<name>A0ABP9FNT4_9ACTN</name>
<keyword evidence="3" id="KW-1185">Reference proteome</keyword>
<feature type="transmembrane region" description="Helical" evidence="1">
    <location>
        <begin position="73"/>
        <end position="93"/>
    </location>
</feature>
<sequence>MNTSKGQQLDDDTTTMILIGLLFGPALLAAGIGVVAAQVPEVASWLTQRNVLVAPADNPLLVIPGTAGAGLDLMRIIPIAAAILLALIWAVWLSKSKMNSEEGTRNK</sequence>
<feature type="transmembrane region" description="Helical" evidence="1">
    <location>
        <begin position="16"/>
        <end position="39"/>
    </location>
</feature>
<organism evidence="2 3">
    <name type="scientific">Tessaracoccus lubricantis</name>
    <dbReference type="NCBI Taxonomy" id="545543"/>
    <lineage>
        <taxon>Bacteria</taxon>
        <taxon>Bacillati</taxon>
        <taxon>Actinomycetota</taxon>
        <taxon>Actinomycetes</taxon>
        <taxon>Propionibacteriales</taxon>
        <taxon>Propionibacteriaceae</taxon>
        <taxon>Tessaracoccus</taxon>
    </lineage>
</organism>
<gene>
    <name evidence="2" type="ORF">GCM10025789_30820</name>
</gene>
<evidence type="ECO:0000256" key="1">
    <source>
        <dbReference type="SAM" id="Phobius"/>
    </source>
</evidence>
<keyword evidence="1" id="KW-1133">Transmembrane helix</keyword>